<organism evidence="9 10">
    <name type="scientific">Auritidibacter ignavus</name>
    <dbReference type="NCBI Taxonomy" id="678932"/>
    <lineage>
        <taxon>Bacteria</taxon>
        <taxon>Bacillati</taxon>
        <taxon>Actinomycetota</taxon>
        <taxon>Actinomycetes</taxon>
        <taxon>Micrococcales</taxon>
        <taxon>Micrococcaceae</taxon>
        <taxon>Auritidibacter</taxon>
    </lineage>
</organism>
<feature type="transmembrane region" description="Helical" evidence="8">
    <location>
        <begin position="65"/>
        <end position="82"/>
    </location>
</feature>
<keyword evidence="10" id="KW-1185">Reference proteome</keyword>
<dbReference type="AlphaFoldDB" id="A0AAJ6AM27"/>
<comment type="subcellular location">
    <subcellularLocation>
        <location evidence="6">Cell membrane</location>
        <topology evidence="6">Multi-pass membrane protein</topology>
    </subcellularLocation>
    <subcellularLocation>
        <location evidence="1">Membrane</location>
        <topology evidence="1">Multi-pass membrane protein</topology>
    </subcellularLocation>
</comment>
<feature type="transmembrane region" description="Helical" evidence="8">
    <location>
        <begin position="222"/>
        <end position="243"/>
    </location>
</feature>
<feature type="compositionally biased region" description="Polar residues" evidence="7">
    <location>
        <begin position="302"/>
        <end position="311"/>
    </location>
</feature>
<evidence type="ECO:0000256" key="2">
    <source>
        <dbReference type="ARBA" id="ARBA00008034"/>
    </source>
</evidence>
<dbReference type="CDD" id="cd06550">
    <property type="entry name" value="TM_ABC_iron-siderophores_like"/>
    <property type="match status" value="1"/>
</dbReference>
<evidence type="ECO:0000256" key="7">
    <source>
        <dbReference type="SAM" id="MobiDB-lite"/>
    </source>
</evidence>
<comment type="similarity">
    <text evidence="2 6">Belongs to the ABC-3 integral membrane protein family.</text>
</comment>
<feature type="transmembrane region" description="Helical" evidence="8">
    <location>
        <begin position="249"/>
        <end position="269"/>
    </location>
</feature>
<evidence type="ECO:0000256" key="3">
    <source>
        <dbReference type="ARBA" id="ARBA00022692"/>
    </source>
</evidence>
<feature type="transmembrane region" description="Helical" evidence="8">
    <location>
        <begin position="175"/>
        <end position="192"/>
    </location>
</feature>
<gene>
    <name evidence="9" type="ORF">QDX21_00595</name>
</gene>
<dbReference type="PANTHER" id="PTHR30477:SF13">
    <property type="entry name" value="IRON TRANSPORT SYSTEM MEMBRANE PROTEIN HI_0360-RELATED"/>
    <property type="match status" value="1"/>
</dbReference>
<feature type="region of interest" description="Disordered" evidence="7">
    <location>
        <begin position="280"/>
        <end position="320"/>
    </location>
</feature>
<accession>A0AAJ6AM27</accession>
<evidence type="ECO:0000256" key="8">
    <source>
        <dbReference type="SAM" id="Phobius"/>
    </source>
</evidence>
<keyword evidence="4 8" id="KW-1133">Transmembrane helix</keyword>
<keyword evidence="5 8" id="KW-0472">Membrane</keyword>
<keyword evidence="3 6" id="KW-0812">Transmembrane</keyword>
<sequence>MEWLLDPFALGFQQRALIGGMLAAVMSAVVGVWLVLRGMSFFGDAFVHAVVPGIAASVIFGFSPYLGAGIAAVVMVTGMELVHRTTSLKEDTSIGLLFVGMLGLGVVMISTLESFAGSLTTILFGDALGVSRQDIIAQSVFLVVVVLMSLMLYRPLLALSFSPLKAKSLGMRPQLTHWLLLIMIAGAVIGSFQAVGTVLVFGLLVGPAATAALLTRSVPQMMLVSVLIGVTSVATGLIISYHADTAASATMAMVPIVLFFVVLAIRDIVRRIRSRALRSEYGPEDPDAPEAEPALLAAQHPVANQTSTQPTMAHVKGPNA</sequence>
<dbReference type="EMBL" id="CP122566">
    <property type="protein sequence ID" value="WGH93353.1"/>
    <property type="molecule type" value="Genomic_DNA"/>
</dbReference>
<reference evidence="9 10" key="1">
    <citation type="submission" date="2023-03" db="EMBL/GenBank/DDBJ databases">
        <title>Complete genome sequences of several Auritidibacter ignavus strains isolated from ear infections.</title>
        <authorList>
            <person name="Baehr T."/>
            <person name="Baumhoegger A.M."/>
        </authorList>
    </citation>
    <scope>NUCLEOTIDE SEQUENCE [LARGE SCALE GENOMIC DNA]</scope>
    <source>
        <strain evidence="9 10">BABAE-6</strain>
    </source>
</reference>
<dbReference type="PANTHER" id="PTHR30477">
    <property type="entry name" value="ABC-TRANSPORTER METAL-BINDING PROTEIN"/>
    <property type="match status" value="1"/>
</dbReference>
<dbReference type="GO" id="GO:0055085">
    <property type="term" value="P:transmembrane transport"/>
    <property type="evidence" value="ECO:0007669"/>
    <property type="project" value="InterPro"/>
</dbReference>
<dbReference type="SUPFAM" id="SSF81345">
    <property type="entry name" value="ABC transporter involved in vitamin B12 uptake, BtuC"/>
    <property type="match status" value="1"/>
</dbReference>
<feature type="transmembrane region" description="Helical" evidence="8">
    <location>
        <begin position="135"/>
        <end position="154"/>
    </location>
</feature>
<dbReference type="Proteomes" id="UP001224674">
    <property type="component" value="Chromosome"/>
</dbReference>
<dbReference type="InterPro" id="IPR001626">
    <property type="entry name" value="ABC_TroCD"/>
</dbReference>
<evidence type="ECO:0000256" key="6">
    <source>
        <dbReference type="RuleBase" id="RU003943"/>
    </source>
</evidence>
<dbReference type="RefSeq" id="WP_110100404.1">
    <property type="nucleotide sequence ID" value="NZ_CP122561.1"/>
</dbReference>
<proteinExistence type="inferred from homology"/>
<evidence type="ECO:0000313" key="10">
    <source>
        <dbReference type="Proteomes" id="UP001224674"/>
    </source>
</evidence>
<feature type="transmembrane region" description="Helical" evidence="8">
    <location>
        <begin position="16"/>
        <end position="36"/>
    </location>
</feature>
<evidence type="ECO:0000313" key="9">
    <source>
        <dbReference type="EMBL" id="WGH93353.1"/>
    </source>
</evidence>
<evidence type="ECO:0000256" key="5">
    <source>
        <dbReference type="ARBA" id="ARBA00023136"/>
    </source>
</evidence>
<name>A0AAJ6AM27_9MICC</name>
<feature type="transmembrane region" description="Helical" evidence="8">
    <location>
        <begin position="94"/>
        <end position="115"/>
    </location>
</feature>
<evidence type="ECO:0000256" key="4">
    <source>
        <dbReference type="ARBA" id="ARBA00022989"/>
    </source>
</evidence>
<dbReference type="GeneID" id="83694546"/>
<dbReference type="Gene3D" id="1.10.3470.10">
    <property type="entry name" value="ABC transporter involved in vitamin B12 uptake, BtuC"/>
    <property type="match status" value="1"/>
</dbReference>
<dbReference type="InterPro" id="IPR037294">
    <property type="entry name" value="ABC_BtuC-like"/>
</dbReference>
<dbReference type="GO" id="GO:0043190">
    <property type="term" value="C:ATP-binding cassette (ABC) transporter complex"/>
    <property type="evidence" value="ECO:0007669"/>
    <property type="project" value="InterPro"/>
</dbReference>
<keyword evidence="6" id="KW-0813">Transport</keyword>
<dbReference type="GO" id="GO:0010043">
    <property type="term" value="P:response to zinc ion"/>
    <property type="evidence" value="ECO:0007669"/>
    <property type="project" value="TreeGrafter"/>
</dbReference>
<dbReference type="Pfam" id="PF00950">
    <property type="entry name" value="ABC-3"/>
    <property type="match status" value="1"/>
</dbReference>
<protein>
    <submittedName>
        <fullName evidence="9">Metal ABC transporter permease</fullName>
    </submittedName>
</protein>
<evidence type="ECO:0000256" key="1">
    <source>
        <dbReference type="ARBA" id="ARBA00004141"/>
    </source>
</evidence>